<dbReference type="InterPro" id="IPR013087">
    <property type="entry name" value="Znf_C2H2_type"/>
</dbReference>
<dbReference type="PROSITE" id="PS00463">
    <property type="entry name" value="ZN2_CY6_FUNGAL_1"/>
    <property type="match status" value="1"/>
</dbReference>
<organism evidence="9 10">
    <name type="scientific">Parathielavia appendiculata</name>
    <dbReference type="NCBI Taxonomy" id="2587402"/>
    <lineage>
        <taxon>Eukaryota</taxon>
        <taxon>Fungi</taxon>
        <taxon>Dikarya</taxon>
        <taxon>Ascomycota</taxon>
        <taxon>Pezizomycotina</taxon>
        <taxon>Sordariomycetes</taxon>
        <taxon>Sordariomycetidae</taxon>
        <taxon>Sordariales</taxon>
        <taxon>Chaetomiaceae</taxon>
        <taxon>Parathielavia</taxon>
    </lineage>
</organism>
<dbReference type="PROSITE" id="PS00028">
    <property type="entry name" value="ZINC_FINGER_C2H2_1"/>
    <property type="match status" value="2"/>
</dbReference>
<dbReference type="InterPro" id="IPR007219">
    <property type="entry name" value="XnlR_reg_dom"/>
</dbReference>
<name>A0AAN6TQL0_9PEZI</name>
<feature type="domain" description="C2H2-type" evidence="8">
    <location>
        <begin position="7"/>
        <end position="36"/>
    </location>
</feature>
<evidence type="ECO:0000259" key="7">
    <source>
        <dbReference type="PROSITE" id="PS50048"/>
    </source>
</evidence>
<dbReference type="InterPro" id="IPR001138">
    <property type="entry name" value="Zn2Cys6_DnaBD"/>
</dbReference>
<dbReference type="RefSeq" id="XP_062642616.1">
    <property type="nucleotide sequence ID" value="XM_062797262.1"/>
</dbReference>
<dbReference type="InterPro" id="IPR036864">
    <property type="entry name" value="Zn2-C6_fun-type_DNA-bd_sf"/>
</dbReference>
<dbReference type="Gene3D" id="4.10.240.10">
    <property type="entry name" value="Zn(2)-C6 fungal-type DNA-binding domain"/>
    <property type="match status" value="1"/>
</dbReference>
<evidence type="ECO:0000313" key="10">
    <source>
        <dbReference type="Proteomes" id="UP001302602"/>
    </source>
</evidence>
<dbReference type="PROSITE" id="PS50157">
    <property type="entry name" value="ZINC_FINGER_C2H2_2"/>
    <property type="match status" value="2"/>
</dbReference>
<feature type="domain" description="Zn(2)-C6 fungal-type" evidence="7">
    <location>
        <begin position="69"/>
        <end position="98"/>
    </location>
</feature>
<evidence type="ECO:0000256" key="3">
    <source>
        <dbReference type="ARBA" id="ARBA00023015"/>
    </source>
</evidence>
<reference evidence="9" key="1">
    <citation type="journal article" date="2023" name="Mol. Phylogenet. Evol.">
        <title>Genome-scale phylogeny and comparative genomics of the fungal order Sordariales.</title>
        <authorList>
            <person name="Hensen N."/>
            <person name="Bonometti L."/>
            <person name="Westerberg I."/>
            <person name="Brannstrom I.O."/>
            <person name="Guillou S."/>
            <person name="Cros-Aarteil S."/>
            <person name="Calhoun S."/>
            <person name="Haridas S."/>
            <person name="Kuo A."/>
            <person name="Mondo S."/>
            <person name="Pangilinan J."/>
            <person name="Riley R."/>
            <person name="LaButti K."/>
            <person name="Andreopoulos B."/>
            <person name="Lipzen A."/>
            <person name="Chen C."/>
            <person name="Yan M."/>
            <person name="Daum C."/>
            <person name="Ng V."/>
            <person name="Clum A."/>
            <person name="Steindorff A."/>
            <person name="Ohm R.A."/>
            <person name="Martin F."/>
            <person name="Silar P."/>
            <person name="Natvig D.O."/>
            <person name="Lalanne C."/>
            <person name="Gautier V."/>
            <person name="Ament-Velasquez S.L."/>
            <person name="Kruys A."/>
            <person name="Hutchinson M.I."/>
            <person name="Powell A.J."/>
            <person name="Barry K."/>
            <person name="Miller A.N."/>
            <person name="Grigoriev I.V."/>
            <person name="Debuchy R."/>
            <person name="Gladieux P."/>
            <person name="Hiltunen Thoren M."/>
            <person name="Johannesson H."/>
        </authorList>
    </citation>
    <scope>NUCLEOTIDE SEQUENCE</scope>
    <source>
        <strain evidence="9">CBS 731.68</strain>
    </source>
</reference>
<dbReference type="Pfam" id="PF00096">
    <property type="entry name" value="zf-C2H2"/>
    <property type="match status" value="2"/>
</dbReference>
<keyword evidence="3" id="KW-0805">Transcription regulation</keyword>
<evidence type="ECO:0000256" key="6">
    <source>
        <dbReference type="PROSITE-ProRule" id="PRU00042"/>
    </source>
</evidence>
<evidence type="ECO:0000259" key="8">
    <source>
        <dbReference type="PROSITE" id="PS50157"/>
    </source>
</evidence>
<evidence type="ECO:0000256" key="5">
    <source>
        <dbReference type="ARBA" id="ARBA00023242"/>
    </source>
</evidence>
<dbReference type="GeneID" id="87834029"/>
<dbReference type="SMART" id="SM00066">
    <property type="entry name" value="GAL4"/>
    <property type="match status" value="1"/>
</dbReference>
<dbReference type="EMBL" id="MU853258">
    <property type="protein sequence ID" value="KAK4118843.1"/>
    <property type="molecule type" value="Genomic_DNA"/>
</dbReference>
<gene>
    <name evidence="9" type="ORF">N657DRAFT_694102</name>
</gene>
<dbReference type="InterPro" id="IPR036236">
    <property type="entry name" value="Znf_C2H2_sf"/>
</dbReference>
<dbReference type="SUPFAM" id="SSF57701">
    <property type="entry name" value="Zn2/Cys6 DNA-binding domain"/>
    <property type="match status" value="1"/>
</dbReference>
<dbReference type="PANTHER" id="PTHR47660:SF2">
    <property type="entry name" value="TRANSCRIPTION FACTOR WITH C2H2 AND ZN(2)-CYS(6) DNA BINDING DOMAIN (EUROFUNG)"/>
    <property type="match status" value="1"/>
</dbReference>
<dbReference type="Pfam" id="PF00172">
    <property type="entry name" value="Zn_clus"/>
    <property type="match status" value="1"/>
</dbReference>
<dbReference type="CDD" id="cd00067">
    <property type="entry name" value="GAL4"/>
    <property type="match status" value="1"/>
</dbReference>
<dbReference type="SUPFAM" id="SSF57667">
    <property type="entry name" value="beta-beta-alpha zinc fingers"/>
    <property type="match status" value="1"/>
</dbReference>
<keyword evidence="1" id="KW-0479">Metal-binding</keyword>
<feature type="domain" description="C2H2-type" evidence="8">
    <location>
        <begin position="37"/>
        <end position="64"/>
    </location>
</feature>
<dbReference type="GO" id="GO:0003677">
    <property type="term" value="F:DNA binding"/>
    <property type="evidence" value="ECO:0007669"/>
    <property type="project" value="InterPro"/>
</dbReference>
<keyword evidence="6" id="KW-0863">Zinc-finger</keyword>
<keyword evidence="5" id="KW-0539">Nucleus</keyword>
<evidence type="ECO:0000313" key="9">
    <source>
        <dbReference type="EMBL" id="KAK4118843.1"/>
    </source>
</evidence>
<dbReference type="AlphaFoldDB" id="A0AAN6TQL0"/>
<dbReference type="PROSITE" id="PS50048">
    <property type="entry name" value="ZN2_CY6_FUNGAL_2"/>
    <property type="match status" value="1"/>
</dbReference>
<dbReference type="GO" id="GO:0006351">
    <property type="term" value="P:DNA-templated transcription"/>
    <property type="evidence" value="ECO:0007669"/>
    <property type="project" value="InterPro"/>
</dbReference>
<dbReference type="SMART" id="SM00355">
    <property type="entry name" value="ZnF_C2H2"/>
    <property type="match status" value="2"/>
</dbReference>
<evidence type="ECO:0000256" key="1">
    <source>
        <dbReference type="ARBA" id="ARBA00022723"/>
    </source>
</evidence>
<dbReference type="Pfam" id="PF04082">
    <property type="entry name" value="Fungal_trans"/>
    <property type="match status" value="1"/>
</dbReference>
<dbReference type="CDD" id="cd12148">
    <property type="entry name" value="fungal_TF_MHR"/>
    <property type="match status" value="1"/>
</dbReference>
<dbReference type="Gene3D" id="3.30.160.60">
    <property type="entry name" value="Classic Zinc Finger"/>
    <property type="match status" value="1"/>
</dbReference>
<keyword evidence="10" id="KW-1185">Reference proteome</keyword>
<accession>A0AAN6TQL0</accession>
<reference evidence="9" key="2">
    <citation type="submission" date="2023-05" db="EMBL/GenBank/DDBJ databases">
        <authorList>
            <consortium name="Lawrence Berkeley National Laboratory"/>
            <person name="Steindorff A."/>
            <person name="Hensen N."/>
            <person name="Bonometti L."/>
            <person name="Westerberg I."/>
            <person name="Brannstrom I.O."/>
            <person name="Guillou S."/>
            <person name="Cros-Aarteil S."/>
            <person name="Calhoun S."/>
            <person name="Haridas S."/>
            <person name="Kuo A."/>
            <person name="Mondo S."/>
            <person name="Pangilinan J."/>
            <person name="Riley R."/>
            <person name="Labutti K."/>
            <person name="Andreopoulos B."/>
            <person name="Lipzen A."/>
            <person name="Chen C."/>
            <person name="Yanf M."/>
            <person name="Daum C."/>
            <person name="Ng V."/>
            <person name="Clum A."/>
            <person name="Ohm R."/>
            <person name="Martin F."/>
            <person name="Silar P."/>
            <person name="Natvig D."/>
            <person name="Lalanne C."/>
            <person name="Gautier V."/>
            <person name="Ament-Velasquez S.L."/>
            <person name="Kruys A."/>
            <person name="Hutchinson M.I."/>
            <person name="Powell A.J."/>
            <person name="Barry K."/>
            <person name="Miller A.N."/>
            <person name="Grigoriev I.V."/>
            <person name="Debuchy R."/>
            <person name="Gladieux P."/>
            <person name="Thoren M.H."/>
            <person name="Johannesson H."/>
        </authorList>
    </citation>
    <scope>NUCLEOTIDE SEQUENCE</scope>
    <source>
        <strain evidence="9">CBS 731.68</strain>
    </source>
</reference>
<comment type="caution">
    <text evidence="9">The sequence shown here is derived from an EMBL/GenBank/DDBJ whole genome shotgun (WGS) entry which is preliminary data.</text>
</comment>
<dbReference type="GO" id="GO:0000981">
    <property type="term" value="F:DNA-binding transcription factor activity, RNA polymerase II-specific"/>
    <property type="evidence" value="ECO:0007669"/>
    <property type="project" value="InterPro"/>
</dbReference>
<sequence length="784" mass="85589">MSLSRVFECSVPGCGRRFTRKEHLTRHIKCHGAQPQHQCPICGRRYMRSDVLKRHIDFHPQQSRRTKAACVSCHRQKRKCGGDAPCQPCLSNGIACVRPATSAGSNAGGTPTTGDTNYGEDMLGSAWSEGQHHWPLSASSLPPDPVSRLQSPSQALAEWTLLADTPTPPSPAPRTLPGEASTIAADEETPLSPTREGAYSNQALHALVRQDVPNSRHLVQIYFAEIHPYWPILHVPTFELENASDLLLGAMLMLSRWIAGREDHVQMASVVLEEVIAATSLDSTPSLHTLQALLLCVIYAICCRGERGMLARAVRLNTILVSTCRCLEVFHGRHTLPERLEECAFTFWLAEEQLHRLAFSVLRIDTYLSVLLDHPPSVRYQEFCIPLPKSSQLWASPSDEERRRLQWDEPAGRGRALFGYLMRDALADTGSDAASELSQLLPYRLNRMDYHLGLCALQTGVWEAAREAHSAASDDIVTKLLPGAPIDLWRAHLRRWCTKMVQDGGHPNDWNLTTTTATTTAASSSQAIITGASDMDSAFTPLTLTLWHMSVIKMHAPLIVLRGIIYGHFAHHHGTNAAAAAAMTATQKPRARLRKWMPSPCARTAVYSASQIARLLRFASGATAEAEAHAVNNQLFPPLAHEFTSTSTSSTCSLRHLLLSNPLAIPGLLVSAIVVCSYASQTSACPDCLPASGGSDPAAAAVGAAAQAAAVDLFTAGINDADLTRWTERGEGWAVWGGGQSERARIPICRCRLTELGVWFKRALPHGDYDALRELEVFLGGLNA</sequence>
<evidence type="ECO:0000256" key="2">
    <source>
        <dbReference type="ARBA" id="ARBA00022833"/>
    </source>
</evidence>
<dbReference type="PANTHER" id="PTHR47660">
    <property type="entry name" value="TRANSCRIPTION FACTOR WITH C2H2 AND ZN(2)-CYS(6) DNA BINDING DOMAIN (EUROFUNG)-RELATED-RELATED"/>
    <property type="match status" value="1"/>
</dbReference>
<keyword evidence="4" id="KW-0804">Transcription</keyword>
<protein>
    <submittedName>
        <fullName evidence="9">Uncharacterized protein</fullName>
    </submittedName>
</protein>
<keyword evidence="2" id="KW-0862">Zinc</keyword>
<evidence type="ECO:0000256" key="4">
    <source>
        <dbReference type="ARBA" id="ARBA00023163"/>
    </source>
</evidence>
<proteinExistence type="predicted"/>
<dbReference type="GO" id="GO:0008270">
    <property type="term" value="F:zinc ion binding"/>
    <property type="evidence" value="ECO:0007669"/>
    <property type="project" value="UniProtKB-KW"/>
</dbReference>
<dbReference type="Proteomes" id="UP001302602">
    <property type="component" value="Unassembled WGS sequence"/>
</dbReference>